<protein>
    <submittedName>
        <fullName evidence="2">Latex clearing protein</fullName>
    </submittedName>
</protein>
<dbReference type="PANTHER" id="PTHR37539:SF1">
    <property type="entry name" value="ER-BOUND OXYGENASE MPAB_MPAB'_RUBBER OXYGENASE CATALYTIC DOMAIN-CONTAINING PROTEIN"/>
    <property type="match status" value="1"/>
</dbReference>
<comment type="caution">
    <text evidence="2">The sequence shown here is derived from an EMBL/GenBank/DDBJ whole genome shotgun (WGS) entry which is preliminary data.</text>
</comment>
<dbReference type="AlphaFoldDB" id="A0A0N0GQP1"/>
<sequence>MSKPIWSDAALDALKQTGDPLADDCMAALIAHGESAHANAVLSQMETDAAWPDDIPPELRAYLDATAGLPASVDMRRIESAQAFFTAFGIQFGVSLLCRSLPVLYAGKKGGAQVLASTGKLTNQFQRRASETLRFILNAAEPGGLNPGGKGLLTIRKVRLMHAAIRFYAKRTHGWPAKDWPAEWGEPVNQEELVGTMLAFSLEAVAGLRAMGVKVSKQQEEDQLYLWKTIGLVLGIVPQAMPRHASDGNKIWKALGRRNFGPSEAGRMLTQSHVAFLQENLPHEMRGLVPDLMVQLLGRKVAAMLGLRASVWWDWLIDLARIVFRIKSRLADSSHTVESFMGAYGQRLMEALQKYWAGPNAGRPFQIPDQPLHPVLKNQPETVPAQV</sequence>
<name>A0A0N0GQP1_9NEIS</name>
<dbReference type="Pfam" id="PF09995">
    <property type="entry name" value="MPAB_Lcp_cat"/>
    <property type="match status" value="1"/>
</dbReference>
<evidence type="ECO:0000313" key="3">
    <source>
        <dbReference type="Proteomes" id="UP000037939"/>
    </source>
</evidence>
<feature type="domain" description="ER-bound oxygenase mpaB/mpaB'/Rubber oxygenase catalytic" evidence="1">
    <location>
        <begin position="92"/>
        <end position="314"/>
    </location>
</feature>
<dbReference type="InterPro" id="IPR037473">
    <property type="entry name" value="Lcp-like"/>
</dbReference>
<dbReference type="RefSeq" id="WP_053935794.1">
    <property type="nucleotide sequence ID" value="NZ_LAQT01000001.1"/>
</dbReference>
<dbReference type="GO" id="GO:0016491">
    <property type="term" value="F:oxidoreductase activity"/>
    <property type="evidence" value="ECO:0007669"/>
    <property type="project" value="InterPro"/>
</dbReference>
<organism evidence="2 3">
    <name type="scientific">Amantichitinum ursilacus</name>
    <dbReference type="NCBI Taxonomy" id="857265"/>
    <lineage>
        <taxon>Bacteria</taxon>
        <taxon>Pseudomonadati</taxon>
        <taxon>Pseudomonadota</taxon>
        <taxon>Betaproteobacteria</taxon>
        <taxon>Neisseriales</taxon>
        <taxon>Chitinibacteraceae</taxon>
        <taxon>Amantichitinum</taxon>
    </lineage>
</organism>
<accession>A0A0N0GQP1</accession>
<dbReference type="Proteomes" id="UP000037939">
    <property type="component" value="Unassembled WGS sequence"/>
</dbReference>
<dbReference type="PANTHER" id="PTHR37539">
    <property type="entry name" value="SECRETED PROTEIN-RELATED"/>
    <property type="match status" value="1"/>
</dbReference>
<evidence type="ECO:0000313" key="2">
    <source>
        <dbReference type="EMBL" id="KPC55060.1"/>
    </source>
</evidence>
<dbReference type="OrthoDB" id="6072815at2"/>
<dbReference type="InterPro" id="IPR018713">
    <property type="entry name" value="MPAB/Lcp_cat_dom"/>
</dbReference>
<reference evidence="2 3" key="1">
    <citation type="submission" date="2015-07" db="EMBL/GenBank/DDBJ databases">
        <title>Draft genome sequence of the Amantichitinum ursilacus IGB-41, a new chitin-degrading bacterium.</title>
        <authorList>
            <person name="Kirstahler P."/>
            <person name="Guenther M."/>
            <person name="Grumaz C."/>
            <person name="Rupp S."/>
            <person name="Zibek S."/>
            <person name="Sohn K."/>
        </authorList>
    </citation>
    <scope>NUCLEOTIDE SEQUENCE [LARGE SCALE GENOMIC DNA]</scope>
    <source>
        <strain evidence="2 3">IGB-41</strain>
    </source>
</reference>
<keyword evidence="3" id="KW-1185">Reference proteome</keyword>
<proteinExistence type="predicted"/>
<gene>
    <name evidence="2" type="primary">lcp</name>
    <name evidence="2" type="ORF">WG78_00335</name>
</gene>
<dbReference type="EMBL" id="LAQT01000001">
    <property type="protein sequence ID" value="KPC55060.1"/>
    <property type="molecule type" value="Genomic_DNA"/>
</dbReference>
<evidence type="ECO:0000259" key="1">
    <source>
        <dbReference type="Pfam" id="PF09995"/>
    </source>
</evidence>
<dbReference type="STRING" id="857265.WG78_00335"/>
<dbReference type="PATRIC" id="fig|857265.3.peg.70"/>